<comment type="similarity">
    <text evidence="2 8">Belongs to the extradiol ring-cleavage dioxygenase family.</text>
</comment>
<evidence type="ECO:0000256" key="8">
    <source>
        <dbReference type="RuleBase" id="RU000683"/>
    </source>
</evidence>
<organism evidence="10 11">
    <name type="scientific">Candidatus Giovannonibacteria bacterium RIFCSPLOWO2_01_FULL_46_13</name>
    <dbReference type="NCBI Taxonomy" id="1798352"/>
    <lineage>
        <taxon>Bacteria</taxon>
        <taxon>Candidatus Giovannoniibacteriota</taxon>
    </lineage>
</organism>
<evidence type="ECO:0000256" key="4">
    <source>
        <dbReference type="ARBA" id="ARBA00022797"/>
    </source>
</evidence>
<evidence type="ECO:0000259" key="9">
    <source>
        <dbReference type="PROSITE" id="PS51819"/>
    </source>
</evidence>
<dbReference type="Proteomes" id="UP000178684">
    <property type="component" value="Unassembled WGS sequence"/>
</dbReference>
<dbReference type="GO" id="GO:0008198">
    <property type="term" value="F:ferrous iron binding"/>
    <property type="evidence" value="ECO:0007669"/>
    <property type="project" value="InterPro"/>
</dbReference>
<dbReference type="EMBL" id="MFIE01000006">
    <property type="protein sequence ID" value="OGF83146.1"/>
    <property type="molecule type" value="Genomic_DNA"/>
</dbReference>
<dbReference type="InterPro" id="IPR037523">
    <property type="entry name" value="VOC_core"/>
</dbReference>
<gene>
    <name evidence="10" type="ORF">A3B18_01750</name>
</gene>
<reference evidence="10 11" key="1">
    <citation type="journal article" date="2016" name="Nat. Commun.">
        <title>Thousands of microbial genomes shed light on interconnected biogeochemical processes in an aquifer system.</title>
        <authorList>
            <person name="Anantharaman K."/>
            <person name="Brown C.T."/>
            <person name="Hug L.A."/>
            <person name="Sharon I."/>
            <person name="Castelle C.J."/>
            <person name="Probst A.J."/>
            <person name="Thomas B.C."/>
            <person name="Singh A."/>
            <person name="Wilkins M.J."/>
            <person name="Karaoz U."/>
            <person name="Brodie E.L."/>
            <person name="Williams K.H."/>
            <person name="Hubbard S.S."/>
            <person name="Banfield J.F."/>
        </authorList>
    </citation>
    <scope>NUCLEOTIDE SEQUENCE [LARGE SCALE GENOMIC DNA]</scope>
</reference>
<evidence type="ECO:0000256" key="1">
    <source>
        <dbReference type="ARBA" id="ARBA00001954"/>
    </source>
</evidence>
<evidence type="ECO:0000256" key="2">
    <source>
        <dbReference type="ARBA" id="ARBA00008784"/>
    </source>
</evidence>
<evidence type="ECO:0000256" key="3">
    <source>
        <dbReference type="ARBA" id="ARBA00022723"/>
    </source>
</evidence>
<dbReference type="Gene3D" id="3.10.180.10">
    <property type="entry name" value="2,3-Dihydroxybiphenyl 1,2-Dioxygenase, domain 1"/>
    <property type="match status" value="1"/>
</dbReference>
<dbReference type="GO" id="GO:0051213">
    <property type="term" value="F:dioxygenase activity"/>
    <property type="evidence" value="ECO:0007669"/>
    <property type="project" value="UniProtKB-KW"/>
</dbReference>
<dbReference type="InterPro" id="IPR029068">
    <property type="entry name" value="Glyas_Bleomycin-R_OHBP_Dase"/>
</dbReference>
<feature type="domain" description="VOC" evidence="9">
    <location>
        <begin position="5"/>
        <end position="125"/>
    </location>
</feature>
<dbReference type="PANTHER" id="PTHR43279">
    <property type="entry name" value="CATECHOL-2,3-DIOXYGENASE"/>
    <property type="match status" value="1"/>
</dbReference>
<proteinExistence type="inferred from homology"/>
<dbReference type="InterPro" id="IPR004360">
    <property type="entry name" value="Glyas_Fos-R_dOase_dom"/>
</dbReference>
<evidence type="ECO:0000256" key="7">
    <source>
        <dbReference type="ARBA" id="ARBA00023004"/>
    </source>
</evidence>
<keyword evidence="5 8" id="KW-0223">Dioxygenase</keyword>
<protein>
    <recommendedName>
        <fullName evidence="9">VOC domain-containing protein</fullName>
    </recommendedName>
</protein>
<evidence type="ECO:0000313" key="10">
    <source>
        <dbReference type="EMBL" id="OGF83146.1"/>
    </source>
</evidence>
<comment type="caution">
    <text evidence="10">The sequence shown here is derived from an EMBL/GenBank/DDBJ whole genome shotgun (WGS) entry which is preliminary data.</text>
</comment>
<dbReference type="PANTHER" id="PTHR43279:SF1">
    <property type="entry name" value="CATECHOL-2,3-DIOXYGENASE"/>
    <property type="match status" value="1"/>
</dbReference>
<evidence type="ECO:0000256" key="6">
    <source>
        <dbReference type="ARBA" id="ARBA00023002"/>
    </source>
</evidence>
<evidence type="ECO:0000313" key="11">
    <source>
        <dbReference type="Proteomes" id="UP000178684"/>
    </source>
</evidence>
<dbReference type="InterPro" id="IPR000486">
    <property type="entry name" value="Xdiol_ring_cleave_dOase_1/2"/>
</dbReference>
<keyword evidence="6 8" id="KW-0560">Oxidoreductase</keyword>
<keyword evidence="4 8" id="KW-0058">Aromatic hydrocarbons catabolism</keyword>
<name>A0A1F5X5L8_9BACT</name>
<dbReference type="PROSITE" id="PS00082">
    <property type="entry name" value="EXTRADIOL_DIOXYGENAS"/>
    <property type="match status" value="1"/>
</dbReference>
<evidence type="ECO:0000256" key="5">
    <source>
        <dbReference type="ARBA" id="ARBA00022964"/>
    </source>
</evidence>
<keyword evidence="3" id="KW-0479">Metal-binding</keyword>
<dbReference type="Pfam" id="PF00903">
    <property type="entry name" value="Glyoxalase"/>
    <property type="match status" value="1"/>
</dbReference>
<accession>A0A1F5X5L8</accession>
<comment type="cofactor">
    <cofactor evidence="1 8">
        <name>Fe(2+)</name>
        <dbReference type="ChEBI" id="CHEBI:29033"/>
    </cofactor>
</comment>
<sequence length="148" mass="16931">MHIKELGHVVLYVTDLEKMRNFYRDTLGFKEIESIMRGAAVFSSGRTHHELLLIEIGGEPREKTESEPGLYHIGFKISDSTEELKKAYRELKEKGVKILGSTDHGITHSLYVADPDGNELELYADVSDEWRRDPKAILQPAKYLDLED</sequence>
<keyword evidence="7 8" id="KW-0408">Iron</keyword>
<dbReference type="PROSITE" id="PS51819">
    <property type="entry name" value="VOC"/>
    <property type="match status" value="1"/>
</dbReference>
<dbReference type="AlphaFoldDB" id="A0A1F5X5L8"/>
<dbReference type="SUPFAM" id="SSF54593">
    <property type="entry name" value="Glyoxalase/Bleomycin resistance protein/Dihydroxybiphenyl dioxygenase"/>
    <property type="match status" value="1"/>
</dbReference>